<evidence type="ECO:0000259" key="1">
    <source>
        <dbReference type="Pfam" id="PF00656"/>
    </source>
</evidence>
<name>A0A0D5Y1Z9_9PSED</name>
<accession>A0A0D5Y1Z9</accession>
<feature type="domain" description="Peptidase C14 caspase" evidence="1">
    <location>
        <begin position="2"/>
        <end position="200"/>
    </location>
</feature>
<dbReference type="GO" id="GO:0004197">
    <property type="term" value="F:cysteine-type endopeptidase activity"/>
    <property type="evidence" value="ECO:0007669"/>
    <property type="project" value="InterPro"/>
</dbReference>
<dbReference type="Gene3D" id="3.40.50.1460">
    <property type="match status" value="1"/>
</dbReference>
<reference evidence="2 3" key="1">
    <citation type="journal article" date="2015" name="Mol. Plant Microbe Interact.">
        <title>Comparative Genomic Analysis of Pseudomonas chlororaphis PCL1606 Reveals New Insight into Antifungal Compounds Involved in Biocontrol.</title>
        <authorList>
            <person name="Calderon C.E."/>
            <person name="Ramos C."/>
            <person name="de Vicente A."/>
            <person name="Cazorla F.M."/>
        </authorList>
    </citation>
    <scope>NUCLEOTIDE SEQUENCE [LARGE SCALE GENOMIC DNA]</scope>
    <source>
        <strain evidence="2 3">PCL1606</strain>
    </source>
</reference>
<dbReference type="SUPFAM" id="SSF52129">
    <property type="entry name" value="Caspase-like"/>
    <property type="match status" value="1"/>
</dbReference>
<dbReference type="PATRIC" id="fig|587753.10.peg.3909"/>
<dbReference type="Pfam" id="PF00656">
    <property type="entry name" value="Peptidase_C14"/>
    <property type="match status" value="1"/>
</dbReference>
<protein>
    <recommendedName>
        <fullName evidence="1">Peptidase C14 caspase domain-containing protein</fullName>
    </recommendedName>
</protein>
<dbReference type="GO" id="GO:0006508">
    <property type="term" value="P:proteolysis"/>
    <property type="evidence" value="ECO:0007669"/>
    <property type="project" value="InterPro"/>
</dbReference>
<organism evidence="2 3">
    <name type="scientific">Pseudomonas chlororaphis</name>
    <dbReference type="NCBI Taxonomy" id="587753"/>
    <lineage>
        <taxon>Bacteria</taxon>
        <taxon>Pseudomonadati</taxon>
        <taxon>Pseudomonadota</taxon>
        <taxon>Gammaproteobacteria</taxon>
        <taxon>Pseudomonadales</taxon>
        <taxon>Pseudomonadaceae</taxon>
        <taxon>Pseudomonas</taxon>
    </lineage>
</organism>
<sequence length="625" mass="69433">MRILLAIGCNEYDHAKPLESAEYDAVRIFNALVKPEVGQFNTVHSLFLQSPTIEQVRSALKKTLFENSHIENFTFFFAGHGGVSSGSFHMWLRDTNPRVQSMTALSLSELFRLLNETSPKQSNIIIDACQSGGLISDLGVLLKPELIGDAGTPALTLIATSAKNQNSGETRAGGIGTNAILDCLEGRDFVQDNASILDLVEIGRHISKKLDDYGQNAIVWGLNLYGPPSFCRNPRYETDPNTPLRSLMHQWPSNLDKVIRDNYNDIWNVYGVLDRQWNASQFMLLVNSVLKPCRENESILVSCADRLAVTFSTKAAQSNDVYRMPMVTAGIAACLLPSLGAPIVDAGAELLTYKLADELLIVNESVLSSLEENKYCLLPREGGGFVELYQLPLRLSKILGWAGAAFLCAPESHQTKAGQQFTDILNKILELYSGSVVALSDAQASHWEVSLAVAKALDLNEQAEQLVGLLFNSVISCEGKLARYDISPDKALSYLLSREYGNFKNNYDLVEKPIETLSVLLRAAKVFELEDILDEDLWQIDGLSFSCYRPASYIYYSSMVMEGGTNEAWQIGFDVFRVEDFIKSWTLSYEVSGSIAYKLSVIGSLLLEDRVPWFCFDYFLVSIKD</sequence>
<dbReference type="InterPro" id="IPR011600">
    <property type="entry name" value="Pept_C14_caspase"/>
</dbReference>
<dbReference type="Proteomes" id="UP000032748">
    <property type="component" value="Chromosome"/>
</dbReference>
<dbReference type="OrthoDB" id="6872474at2"/>
<dbReference type="InterPro" id="IPR029030">
    <property type="entry name" value="Caspase-like_dom_sf"/>
</dbReference>
<evidence type="ECO:0000313" key="2">
    <source>
        <dbReference type="EMBL" id="AKA25368.1"/>
    </source>
</evidence>
<evidence type="ECO:0000313" key="3">
    <source>
        <dbReference type="Proteomes" id="UP000032748"/>
    </source>
</evidence>
<dbReference type="RefSeq" id="WP_080925991.1">
    <property type="nucleotide sequence ID" value="NZ_CP011110.1"/>
</dbReference>
<dbReference type="AlphaFoldDB" id="A0A0D5Y1Z9"/>
<dbReference type="KEGG" id="pcz:PCL1606_39170"/>
<proteinExistence type="predicted"/>
<gene>
    <name evidence="2" type="ORF">PCL1606_39170</name>
</gene>
<dbReference type="EMBL" id="CP011110">
    <property type="protein sequence ID" value="AKA25368.1"/>
    <property type="molecule type" value="Genomic_DNA"/>
</dbReference>